<evidence type="ECO:0000313" key="2">
    <source>
        <dbReference type="EMBL" id="EGW14678.1"/>
    </source>
</evidence>
<dbReference type="InParanoid" id="G3IMH2"/>
<evidence type="ECO:0000256" key="1">
    <source>
        <dbReference type="SAM" id="MobiDB-lite"/>
    </source>
</evidence>
<feature type="region of interest" description="Disordered" evidence="1">
    <location>
        <begin position="28"/>
        <end position="57"/>
    </location>
</feature>
<dbReference type="EMBL" id="JH004754">
    <property type="protein sequence ID" value="EGW14678.1"/>
    <property type="molecule type" value="Genomic_DNA"/>
</dbReference>
<protein>
    <recommendedName>
        <fullName evidence="4">Leucine-twenty homeobox</fullName>
    </recommendedName>
</protein>
<dbReference type="AlphaFoldDB" id="G3IMH2"/>
<organism evidence="2 3">
    <name type="scientific">Cricetulus griseus</name>
    <name type="common">Chinese hamster</name>
    <name type="synonym">Cricetulus barabensis griseus</name>
    <dbReference type="NCBI Taxonomy" id="10029"/>
    <lineage>
        <taxon>Eukaryota</taxon>
        <taxon>Metazoa</taxon>
        <taxon>Chordata</taxon>
        <taxon>Craniata</taxon>
        <taxon>Vertebrata</taxon>
        <taxon>Euteleostomi</taxon>
        <taxon>Mammalia</taxon>
        <taxon>Eutheria</taxon>
        <taxon>Euarchontoglires</taxon>
        <taxon>Glires</taxon>
        <taxon>Rodentia</taxon>
        <taxon>Myomorpha</taxon>
        <taxon>Muroidea</taxon>
        <taxon>Cricetidae</taxon>
        <taxon>Cricetinae</taxon>
        <taxon>Cricetulus</taxon>
    </lineage>
</organism>
<accession>G3IMH2</accession>
<dbReference type="STRING" id="10029.G3IMH2"/>
<sequence>MRGAPSKHMKSLKDDEIFAPKADCAQLLSTSGSDNSDQEPWKNFGTKQPEESGASVGKYEEYSELSAIYQSSLGLIQPPSMSMPFDIDMLVKMYNLPEYDDPQDIDKYFYSGCLD</sequence>
<name>G3IMH2_CRIGR</name>
<evidence type="ECO:0008006" key="4">
    <source>
        <dbReference type="Google" id="ProtNLM"/>
    </source>
</evidence>
<dbReference type="Proteomes" id="UP000001075">
    <property type="component" value="Unassembled WGS sequence"/>
</dbReference>
<proteinExistence type="predicted"/>
<reference evidence="3" key="1">
    <citation type="journal article" date="2011" name="Nat. Biotechnol.">
        <title>The genomic sequence of the Chinese hamster ovary (CHO)-K1 cell line.</title>
        <authorList>
            <person name="Xu X."/>
            <person name="Nagarajan H."/>
            <person name="Lewis N.E."/>
            <person name="Pan S."/>
            <person name="Cai Z."/>
            <person name="Liu X."/>
            <person name="Chen W."/>
            <person name="Xie M."/>
            <person name="Wang W."/>
            <person name="Hammond S."/>
            <person name="Andersen M.R."/>
            <person name="Neff N."/>
            <person name="Passarelli B."/>
            <person name="Koh W."/>
            <person name="Fan H.C."/>
            <person name="Wang J."/>
            <person name="Gui Y."/>
            <person name="Lee K.H."/>
            <person name="Betenbaugh M.J."/>
            <person name="Quake S.R."/>
            <person name="Famili I."/>
            <person name="Palsson B.O."/>
            <person name="Wang J."/>
        </authorList>
    </citation>
    <scope>NUCLEOTIDE SEQUENCE [LARGE SCALE GENOMIC DNA]</scope>
    <source>
        <strain evidence="3">CHO K1 cell line</strain>
    </source>
</reference>
<evidence type="ECO:0000313" key="3">
    <source>
        <dbReference type="Proteomes" id="UP000001075"/>
    </source>
</evidence>
<gene>
    <name evidence="2" type="ORF">I79_025111</name>
</gene>